<protein>
    <submittedName>
        <fullName evidence="2">Benzylsuccinate CoA-transferase BbsF subunit</fullName>
    </submittedName>
</protein>
<dbReference type="Gene3D" id="3.30.1540.10">
    <property type="entry name" value="formyl-coa transferase, domain 3"/>
    <property type="match status" value="1"/>
</dbReference>
<dbReference type="RefSeq" id="WP_092860492.1">
    <property type="nucleotide sequence ID" value="NZ_FOQH01000006.1"/>
</dbReference>
<keyword evidence="3" id="KW-1185">Reference proteome</keyword>
<dbReference type="GO" id="GO:0008410">
    <property type="term" value="F:CoA-transferase activity"/>
    <property type="evidence" value="ECO:0007669"/>
    <property type="project" value="TreeGrafter"/>
</dbReference>
<sequence length="405" mass="42659">MSGPLADIKVLDLAWVVAGPMIGRSLADFGATVVRVEHPKRVDTARAIGPYYGGGYDVQRSACYANGNAGKLGLALDLQNEDARDVVRELAAWADVVVESFAPGQVNRWGLDYETLKAINPRIIMVSTSLMGQSGPWKALAGFGNIGAAMSGYQGLVGPEEGLPTGPFGPYTDYVAPRFGIPMVLAALDWRARSGEGCYIDLGQAETGMQFLASAFADYGATGRIAKAEGNRDPDMAPHGVYPALTKEGEDPRWIAIVAQDDAAWKALAGEIGGKALDARFATLEGRKAAEVELDEIVGAWTAPLDPTATAGKLQVLGVAASVVATAADLAEDPQLEHLGHWERAPHPQIGVATVEGSRFVLSKTPAHVARPAPEYGRDQETVLKGILGYDSAKLDALRAAGAMP</sequence>
<organism evidence="2 3">
    <name type="scientific">Albimonas pacifica</name>
    <dbReference type="NCBI Taxonomy" id="1114924"/>
    <lineage>
        <taxon>Bacteria</taxon>
        <taxon>Pseudomonadati</taxon>
        <taxon>Pseudomonadota</taxon>
        <taxon>Alphaproteobacteria</taxon>
        <taxon>Rhodobacterales</taxon>
        <taxon>Paracoccaceae</taxon>
        <taxon>Albimonas</taxon>
    </lineage>
</organism>
<name>A0A1I3HRH4_9RHOB</name>
<keyword evidence="1 2" id="KW-0808">Transferase</keyword>
<dbReference type="InterPro" id="IPR050483">
    <property type="entry name" value="CoA-transferase_III_domain"/>
</dbReference>
<dbReference type="Pfam" id="PF02515">
    <property type="entry name" value="CoA_transf_3"/>
    <property type="match status" value="1"/>
</dbReference>
<dbReference type="PANTHER" id="PTHR48207:SF4">
    <property type="entry name" value="BLL6097 PROTEIN"/>
    <property type="match status" value="1"/>
</dbReference>
<dbReference type="STRING" id="1114924.SAMN05216258_106131"/>
<dbReference type="OrthoDB" id="9806585at2"/>
<evidence type="ECO:0000313" key="3">
    <source>
        <dbReference type="Proteomes" id="UP000199377"/>
    </source>
</evidence>
<dbReference type="InterPro" id="IPR003673">
    <property type="entry name" value="CoA-Trfase_fam_III"/>
</dbReference>
<gene>
    <name evidence="2" type="ORF">SAMN05216258_106131</name>
</gene>
<dbReference type="SUPFAM" id="SSF89796">
    <property type="entry name" value="CoA-transferase family III (CaiB/BaiF)"/>
    <property type="match status" value="1"/>
</dbReference>
<dbReference type="Proteomes" id="UP000199377">
    <property type="component" value="Unassembled WGS sequence"/>
</dbReference>
<evidence type="ECO:0000313" key="2">
    <source>
        <dbReference type="EMBL" id="SFI38223.1"/>
    </source>
</evidence>
<accession>A0A1I3HRH4</accession>
<evidence type="ECO:0000256" key="1">
    <source>
        <dbReference type="ARBA" id="ARBA00022679"/>
    </source>
</evidence>
<proteinExistence type="predicted"/>
<reference evidence="2 3" key="1">
    <citation type="submission" date="2016-10" db="EMBL/GenBank/DDBJ databases">
        <authorList>
            <person name="de Groot N.N."/>
        </authorList>
    </citation>
    <scope>NUCLEOTIDE SEQUENCE [LARGE SCALE GENOMIC DNA]</scope>
    <source>
        <strain evidence="2 3">CGMCC 1.11030</strain>
    </source>
</reference>
<dbReference type="InterPro" id="IPR044855">
    <property type="entry name" value="CoA-Trfase_III_dom3_sf"/>
</dbReference>
<dbReference type="AlphaFoldDB" id="A0A1I3HRH4"/>
<dbReference type="InterPro" id="IPR023606">
    <property type="entry name" value="CoA-Trfase_III_dom_1_sf"/>
</dbReference>
<dbReference type="Gene3D" id="3.40.50.10540">
    <property type="entry name" value="Crotonobetainyl-coa:carnitine coa-transferase, domain 1"/>
    <property type="match status" value="1"/>
</dbReference>
<dbReference type="PANTHER" id="PTHR48207">
    <property type="entry name" value="SUCCINATE--HYDROXYMETHYLGLUTARATE COA-TRANSFERASE"/>
    <property type="match status" value="1"/>
</dbReference>
<dbReference type="EMBL" id="FOQH01000006">
    <property type="protein sequence ID" value="SFI38223.1"/>
    <property type="molecule type" value="Genomic_DNA"/>
</dbReference>